<dbReference type="EMBL" id="VAUV01000002">
    <property type="protein sequence ID" value="TLD72460.1"/>
    <property type="molecule type" value="Genomic_DNA"/>
</dbReference>
<name>A0A5R8KJM6_9BACT</name>
<dbReference type="NCBIfam" id="TIGR02601">
    <property type="entry name" value="autotrns_rpt"/>
    <property type="match status" value="2"/>
</dbReference>
<reference evidence="2 3" key="1">
    <citation type="submission" date="2019-05" db="EMBL/GenBank/DDBJ databases">
        <title>Verrucobacter flavum gen. nov., sp. nov. a new member of the family Verrucomicrobiaceae.</title>
        <authorList>
            <person name="Szuroczki S."/>
            <person name="Abbaszade G."/>
            <person name="Szabo A."/>
            <person name="Felfoldi T."/>
            <person name="Schumann P."/>
            <person name="Boka K."/>
            <person name="Keki Z."/>
            <person name="Toumi M."/>
            <person name="Toth E."/>
        </authorList>
    </citation>
    <scope>NUCLEOTIDE SEQUENCE [LARGE SCALE GENOMIC DNA]</scope>
    <source>
        <strain evidence="2 3">MG-N-17</strain>
    </source>
</reference>
<evidence type="ECO:0008006" key="4">
    <source>
        <dbReference type="Google" id="ProtNLM"/>
    </source>
</evidence>
<keyword evidence="3" id="KW-1185">Reference proteome</keyword>
<organism evidence="2 3">
    <name type="scientific">Phragmitibacter flavus</name>
    <dbReference type="NCBI Taxonomy" id="2576071"/>
    <lineage>
        <taxon>Bacteria</taxon>
        <taxon>Pseudomonadati</taxon>
        <taxon>Verrucomicrobiota</taxon>
        <taxon>Verrucomicrobiia</taxon>
        <taxon>Verrucomicrobiales</taxon>
        <taxon>Verrucomicrobiaceae</taxon>
        <taxon>Phragmitibacter</taxon>
    </lineage>
</organism>
<dbReference type="Proteomes" id="UP000306196">
    <property type="component" value="Unassembled WGS sequence"/>
</dbReference>
<dbReference type="OrthoDB" id="8613300at2"/>
<gene>
    <name evidence="2" type="ORF">FEM03_03655</name>
</gene>
<evidence type="ECO:0000313" key="2">
    <source>
        <dbReference type="EMBL" id="TLD72460.1"/>
    </source>
</evidence>
<dbReference type="Pfam" id="PF12951">
    <property type="entry name" value="PATR"/>
    <property type="match status" value="3"/>
</dbReference>
<evidence type="ECO:0000313" key="3">
    <source>
        <dbReference type="Proteomes" id="UP000306196"/>
    </source>
</evidence>
<dbReference type="InterPro" id="IPR013425">
    <property type="entry name" value="Autotrns_rpt"/>
</dbReference>
<proteinExistence type="predicted"/>
<comment type="caution">
    <text evidence="2">The sequence shown here is derived from an EMBL/GenBank/DDBJ whole genome shotgun (WGS) entry which is preliminary data.</text>
</comment>
<accession>A0A5R8KJM6</accession>
<evidence type="ECO:0000256" key="1">
    <source>
        <dbReference type="ARBA" id="ARBA00022729"/>
    </source>
</evidence>
<protein>
    <recommendedName>
        <fullName evidence="4">PEP-CTERM sorting domain-containing protein</fullName>
    </recommendedName>
</protein>
<sequence>MPFEASMTTKTSLLKRDPDTMARLLQFCNPLTAMSLRPSSLRSAVAGLSFLIMPLLSFGQINKANNTDSLNLGTSWTGGVVPNSTQIAQWNNTVTGPNTTSLGGSLSWLGLTIANPNGLITINGTAGQTLTLGTSGINMGSATQNLTIAADVVAGGAQTWNINSGRTLNLDGSVSGAVGANITKSGLGTVILTGANSYLGSTSVTSGAMTLSGVNGALTTSGLSLSNGSTFTLANTSAANNTNRFSDTASITSNGGFIVFSNNAGAVNYSETIGALNLNSGSTILTTGQAAASQTSVLTFDSLNRTGSSIINFSGAGLGAADARNRVLFTNGPTLTNGIIGTWALYNNSGFAGYDAANGIILAATTDIAAQGPTSIIPNTPAANVRINSAGTTGSITLADPTVTTINTLTHVQNTAATINTAGKTLSVNAVMTGTGGNNLTIGTVANEGFLTTATPGGELLFINATGSTQTINAVIADNTSASSFIKMGTGAGITQLLGTNTYTGQTILREGYLRIRSSVLSGVSGPLGNATSAILIGDAGSPSGVQFGNNIYFEVQPIGDADALTISRDIDFSQTNAGLSRSRFRLMSNNTGGLDTSTLTLSGNITVAGTNRGGTEFMIDRVGQTINFTGNISGSGAIYLQGLNGSAAATDGASNGTFRFSNVARNFTSSIIATHANVVIDGVVGATGTDSPIGRQAIALSDGNGGNIIQTGGRYAMRSIFLENAGNSYARDMAPGGGSAVTTAAYGTGSTNLINGYRFGGLNTTGNVTFSGNITPQNVNVSVTGTAGGSAGTNPNAIVHNVALIAATGGSTTFSGVISGSTAPTLGAATGGAAAAGNNTRITINQFRNHTNLDENVDGIADPGVANALVGTATDGTVILTNANTYGGGTEVLGGTLLVNNTTGSGTGTGAFSNVIGSTLGGTGRLAPTGNNLISIAGNLAPGLNTLIGGIGSLTLAPTGGDVVFASTSTAAFQLATNGLHGYTVTYDGDGLISTLSGTYLGGGNDRLLFTGGSAANKLDFTAMGSAAFDVTFADGYVPVANDLFDLIDWTNSSGTGTLNNQASAMLGLSVSQLDLPTLSGNLAWDTSKWTSHGVIAVYNVIPEPSRALLVLMGMLAVIRRRRR</sequence>
<keyword evidence="1" id="KW-0732">Signal</keyword>
<dbReference type="AlphaFoldDB" id="A0A5R8KJM6"/>